<dbReference type="Proteomes" id="UP000799429">
    <property type="component" value="Unassembled WGS sequence"/>
</dbReference>
<keyword evidence="8" id="KW-1185">Reference proteome</keyword>
<dbReference type="Pfam" id="PF09692">
    <property type="entry name" value="Arb1"/>
    <property type="match status" value="1"/>
</dbReference>
<dbReference type="OrthoDB" id="435402at2759"/>
<evidence type="ECO:0000259" key="6">
    <source>
        <dbReference type="PROSITE" id="PS50961"/>
    </source>
</evidence>
<dbReference type="InterPro" id="IPR006630">
    <property type="entry name" value="La_HTH"/>
</dbReference>
<dbReference type="InterPro" id="IPR036388">
    <property type="entry name" value="WH-like_DNA-bd_sf"/>
</dbReference>
<evidence type="ECO:0000313" key="7">
    <source>
        <dbReference type="EMBL" id="KAF2838698.1"/>
    </source>
</evidence>
<protein>
    <recommendedName>
        <fullName evidence="6">HTH La-type RNA-binding domain-containing protein</fullName>
    </recommendedName>
</protein>
<sequence>MENQKENKNPKPDPIIETMTLRVDNLRIFGDSKIPDTQTESSAIEVALLAKSPSTIPANPLDGAEIPDHPKGDEIRRQVEYYFSDENLPTDMHLLEKCGGCENNPVPIKHICGFSKMRKYKPYLQVVEALRRSDFLEVTEDKKVKRRVPISRSCLDLDWKEKNDGIDKLNSNSKPTMPRPERLPDAPKVVDPRATKPGMTKGMLKPTGMEEYFADAPVTPAEFEEERAMYDLENDFHERIETAIQRYKARRKFHQGPKRVFDALMHYSGIYSGPKQFTGNLTPEEMERYDAGDIARLNATHFVGEDKYDDTKWSVDFVGVAQGFLSSNLMTFIHSLPSPDPRIATHVLQNFYNYLLHHNVCVEHTDAIYKARAVCKQHDAEWPLVEGAGHAMPGAFSVACSTLFGGYFENVYIGGEDHWSVGYNFKHGNVGMSTEEARIVFTTGIAAYGTDTMFALLFPSANISNSDPNSAFKLIDPLTRIRVGCTLDLGLEVIGKSPASPEIRAVYDGQTHLLHGRDTKLKPLGILQVRYWNPPGFEEWDLPDSVLAELASLEGRTFDLWLEDEVLEMCFVGMKMEGKLRSLVFEPDDDNGNGNGKGVNEHRSEEVDGFEVLGLAEKKENEILYFEGPWQTHVSFYRYLPNELVLKPVKEIRWFFKDGEKVVEGGDKGVSLPPSSASGTGDGGSVKGVDGRGVQAEEVEEYILGSKGRKLRG</sequence>
<dbReference type="EMBL" id="MU006096">
    <property type="protein sequence ID" value="KAF2838698.1"/>
    <property type="molecule type" value="Genomic_DNA"/>
</dbReference>
<dbReference type="Pfam" id="PF05383">
    <property type="entry name" value="La"/>
    <property type="match status" value="1"/>
</dbReference>
<dbReference type="PROSITE" id="PS50961">
    <property type="entry name" value="HTH_LA"/>
    <property type="match status" value="1"/>
</dbReference>
<dbReference type="GO" id="GO:0033167">
    <property type="term" value="C:ARC complex"/>
    <property type="evidence" value="ECO:0007669"/>
    <property type="project" value="InterPro"/>
</dbReference>
<evidence type="ECO:0000256" key="3">
    <source>
        <dbReference type="ARBA" id="ARBA00023242"/>
    </source>
</evidence>
<feature type="domain" description="HTH La-type RNA-binding" evidence="6">
    <location>
        <begin position="65"/>
        <end position="156"/>
    </location>
</feature>
<dbReference type="PRINTS" id="PR00302">
    <property type="entry name" value="LUPUSLA"/>
</dbReference>
<dbReference type="Gene3D" id="1.10.10.10">
    <property type="entry name" value="Winged helix-like DNA-binding domain superfamily/Winged helix DNA-binding domain"/>
    <property type="match status" value="1"/>
</dbReference>
<evidence type="ECO:0000256" key="5">
    <source>
        <dbReference type="SAM" id="MobiDB-lite"/>
    </source>
</evidence>
<dbReference type="PANTHER" id="PTHR22792">
    <property type="entry name" value="LUPUS LA PROTEIN-RELATED"/>
    <property type="match status" value="1"/>
</dbReference>
<accession>A0A9P4SBQ1</accession>
<comment type="subcellular location">
    <subcellularLocation>
        <location evidence="1">Nucleus</location>
    </subcellularLocation>
</comment>
<name>A0A9P4SBQ1_9PEZI</name>
<feature type="region of interest" description="Disordered" evidence="5">
    <location>
        <begin position="166"/>
        <end position="205"/>
    </location>
</feature>
<proteinExistence type="predicted"/>
<evidence type="ECO:0000313" key="8">
    <source>
        <dbReference type="Proteomes" id="UP000799429"/>
    </source>
</evidence>
<feature type="region of interest" description="Disordered" evidence="5">
    <location>
        <begin position="666"/>
        <end position="693"/>
    </location>
</feature>
<dbReference type="InterPro" id="IPR045180">
    <property type="entry name" value="La_dom_prot"/>
</dbReference>
<reference evidence="7" key="1">
    <citation type="journal article" date="2020" name="Stud. Mycol.">
        <title>101 Dothideomycetes genomes: a test case for predicting lifestyles and emergence of pathogens.</title>
        <authorList>
            <person name="Haridas S."/>
            <person name="Albert R."/>
            <person name="Binder M."/>
            <person name="Bloem J."/>
            <person name="Labutti K."/>
            <person name="Salamov A."/>
            <person name="Andreopoulos B."/>
            <person name="Baker S."/>
            <person name="Barry K."/>
            <person name="Bills G."/>
            <person name="Bluhm B."/>
            <person name="Cannon C."/>
            <person name="Castanera R."/>
            <person name="Culley D."/>
            <person name="Daum C."/>
            <person name="Ezra D."/>
            <person name="Gonzalez J."/>
            <person name="Henrissat B."/>
            <person name="Kuo A."/>
            <person name="Liang C."/>
            <person name="Lipzen A."/>
            <person name="Lutzoni F."/>
            <person name="Magnuson J."/>
            <person name="Mondo S."/>
            <person name="Nolan M."/>
            <person name="Ohm R."/>
            <person name="Pangilinan J."/>
            <person name="Park H.-J."/>
            <person name="Ramirez L."/>
            <person name="Alfaro M."/>
            <person name="Sun H."/>
            <person name="Tritt A."/>
            <person name="Yoshinaga Y."/>
            <person name="Zwiers L.-H."/>
            <person name="Turgeon B."/>
            <person name="Goodwin S."/>
            <person name="Spatafora J."/>
            <person name="Crous P."/>
            <person name="Grigoriev I."/>
        </authorList>
    </citation>
    <scope>NUCLEOTIDE SEQUENCE</scope>
    <source>
        <strain evidence="7">CBS 101060</strain>
    </source>
</reference>
<evidence type="ECO:0000256" key="1">
    <source>
        <dbReference type="ARBA" id="ARBA00004123"/>
    </source>
</evidence>
<dbReference type="GO" id="GO:0031047">
    <property type="term" value="P:regulatory ncRNA-mediated gene silencing"/>
    <property type="evidence" value="ECO:0007669"/>
    <property type="project" value="InterPro"/>
</dbReference>
<dbReference type="InterPro" id="IPR018606">
    <property type="entry name" value="Arb1"/>
</dbReference>
<feature type="compositionally biased region" description="Basic and acidic residues" evidence="5">
    <location>
        <begin position="179"/>
        <end position="194"/>
    </location>
</feature>
<gene>
    <name evidence="7" type="ORF">M501DRAFT_1031764</name>
</gene>
<comment type="caution">
    <text evidence="7">The sequence shown here is derived from an EMBL/GenBank/DDBJ whole genome shotgun (WGS) entry which is preliminary data.</text>
</comment>
<dbReference type="PANTHER" id="PTHR22792:SF140">
    <property type="entry name" value="ACHILLES, ISOFORM A"/>
    <property type="match status" value="1"/>
</dbReference>
<dbReference type="InterPro" id="IPR036390">
    <property type="entry name" value="WH_DNA-bd_sf"/>
</dbReference>
<dbReference type="SUPFAM" id="SSF46785">
    <property type="entry name" value="Winged helix' DNA-binding domain"/>
    <property type="match status" value="1"/>
</dbReference>
<keyword evidence="3" id="KW-0539">Nucleus</keyword>
<dbReference type="GO" id="GO:0003729">
    <property type="term" value="F:mRNA binding"/>
    <property type="evidence" value="ECO:0007669"/>
    <property type="project" value="TreeGrafter"/>
</dbReference>
<dbReference type="AlphaFoldDB" id="A0A9P4SBQ1"/>
<keyword evidence="2 4" id="KW-0694">RNA-binding</keyword>
<dbReference type="SMART" id="SM00715">
    <property type="entry name" value="LA"/>
    <property type="match status" value="1"/>
</dbReference>
<evidence type="ECO:0000256" key="4">
    <source>
        <dbReference type="PROSITE-ProRule" id="PRU00332"/>
    </source>
</evidence>
<organism evidence="7 8">
    <name type="scientific">Patellaria atrata CBS 101060</name>
    <dbReference type="NCBI Taxonomy" id="1346257"/>
    <lineage>
        <taxon>Eukaryota</taxon>
        <taxon>Fungi</taxon>
        <taxon>Dikarya</taxon>
        <taxon>Ascomycota</taxon>
        <taxon>Pezizomycotina</taxon>
        <taxon>Dothideomycetes</taxon>
        <taxon>Dothideomycetes incertae sedis</taxon>
        <taxon>Patellariales</taxon>
        <taxon>Patellariaceae</taxon>
        <taxon>Patellaria</taxon>
    </lineage>
</organism>
<evidence type="ECO:0000256" key="2">
    <source>
        <dbReference type="ARBA" id="ARBA00022884"/>
    </source>
</evidence>
<dbReference type="GO" id="GO:0006396">
    <property type="term" value="P:RNA processing"/>
    <property type="evidence" value="ECO:0007669"/>
    <property type="project" value="InterPro"/>
</dbReference>
<dbReference type="InterPro" id="IPR002344">
    <property type="entry name" value="Lupus_La"/>
</dbReference>